<dbReference type="SUPFAM" id="SSF53098">
    <property type="entry name" value="Ribonuclease H-like"/>
    <property type="match status" value="1"/>
</dbReference>
<dbReference type="GO" id="GO:0006313">
    <property type="term" value="P:DNA transposition"/>
    <property type="evidence" value="ECO:0007669"/>
    <property type="project" value="InterPro"/>
</dbReference>
<comment type="caution">
    <text evidence="3">The sequence shown here is derived from an EMBL/GenBank/DDBJ whole genome shotgun (WGS) entry which is preliminary data.</text>
</comment>
<dbReference type="AlphaFoldDB" id="A0A0F9GI22"/>
<gene>
    <name evidence="3" type="ORF">LCGC14_1907020</name>
</gene>
<proteinExistence type="predicted"/>
<keyword evidence="1" id="KW-0472">Membrane</keyword>
<accession>A0A0F9GI22</accession>
<evidence type="ECO:0000313" key="3">
    <source>
        <dbReference type="EMBL" id="KKL90206.1"/>
    </source>
</evidence>
<reference evidence="3" key="1">
    <citation type="journal article" date="2015" name="Nature">
        <title>Complex archaea that bridge the gap between prokaryotes and eukaryotes.</title>
        <authorList>
            <person name="Spang A."/>
            <person name="Saw J.H."/>
            <person name="Jorgensen S.L."/>
            <person name="Zaremba-Niedzwiedzka K."/>
            <person name="Martijn J."/>
            <person name="Lind A.E."/>
            <person name="van Eijk R."/>
            <person name="Schleper C."/>
            <person name="Guy L."/>
            <person name="Ettema T.J."/>
        </authorList>
    </citation>
    <scope>NUCLEOTIDE SEQUENCE</scope>
</reference>
<dbReference type="PANTHER" id="PTHR34614:SF2">
    <property type="entry name" value="TRANSPOSASE IS4-LIKE DOMAIN-CONTAINING PROTEIN"/>
    <property type="match status" value="1"/>
</dbReference>
<organism evidence="3">
    <name type="scientific">marine sediment metagenome</name>
    <dbReference type="NCBI Taxonomy" id="412755"/>
    <lineage>
        <taxon>unclassified sequences</taxon>
        <taxon>metagenomes</taxon>
        <taxon>ecological metagenomes</taxon>
    </lineage>
</organism>
<dbReference type="EMBL" id="LAZR01020072">
    <property type="protein sequence ID" value="KKL90206.1"/>
    <property type="molecule type" value="Genomic_DNA"/>
</dbReference>
<dbReference type="GO" id="GO:0004803">
    <property type="term" value="F:transposase activity"/>
    <property type="evidence" value="ECO:0007669"/>
    <property type="project" value="InterPro"/>
</dbReference>
<evidence type="ECO:0000256" key="1">
    <source>
        <dbReference type="SAM" id="Phobius"/>
    </source>
</evidence>
<protein>
    <recommendedName>
        <fullName evidence="2">Transposase IS4-like domain-containing protein</fullName>
    </recommendedName>
</protein>
<dbReference type="InterPro" id="IPR012337">
    <property type="entry name" value="RNaseH-like_sf"/>
</dbReference>
<dbReference type="GO" id="GO:0003677">
    <property type="term" value="F:DNA binding"/>
    <property type="evidence" value="ECO:0007669"/>
    <property type="project" value="InterPro"/>
</dbReference>
<dbReference type="InterPro" id="IPR002559">
    <property type="entry name" value="Transposase_11"/>
</dbReference>
<evidence type="ECO:0000259" key="2">
    <source>
        <dbReference type="Pfam" id="PF01609"/>
    </source>
</evidence>
<feature type="transmembrane region" description="Helical" evidence="1">
    <location>
        <begin position="417"/>
        <end position="436"/>
    </location>
</feature>
<name>A0A0F9GI22_9ZZZZ</name>
<dbReference type="PANTHER" id="PTHR34614">
    <property type="match status" value="1"/>
</dbReference>
<keyword evidence="1" id="KW-1133">Transmembrane helix</keyword>
<keyword evidence="1" id="KW-0812">Transmembrane</keyword>
<feature type="domain" description="Transposase IS4-like" evidence="2">
    <location>
        <begin position="157"/>
        <end position="435"/>
    </location>
</feature>
<sequence length="504" mass="58373">MSFIREVKRGDNIYLAEVRNKRVGKKVVQEHIRYIGKKTDGKTILSCSISDVSVDSVKIFGPLLVLNTIAEEIKLSSMLGPFGDEILSMVYAHCLDYESINQMPRWFERTDLNMLLDLDGLTEDRLLKALDSLESQDSVALQRRIFDQVKNVYELSDRGLVYDVTNTYFYGKKCPLAKYGKDKEGVKGRPLIQIGLGVTKLKGVPVVHKVYDGNIHDSRTLRDMLTSLREFNFQQGYIVFDRGISSKKNQQEITSLNWKVICGLPLNPVLKRFLAPFIAKNEFLQYKNRVRLKKTVFYAIARPYTLADVSGKLVMCFNEQQRKDLRESRYDEIHNAQKLLQQGKTIKQGLDRYFDSNGNVILREVHKAEKFDGYSVIFTTAGFTKEKIVRIYFDKDLVEKAFQSLKGVTKLRPIRHWLYNRVIAHVFICYLSYLLLTLMRIKLEEMDITAPQALKELGTMYRVHMHDTRKGFKITKVVTLTKRQEKILKAIDHKLLKEIDDSVQ</sequence>
<dbReference type="Pfam" id="PF01609">
    <property type="entry name" value="DDE_Tnp_1"/>
    <property type="match status" value="1"/>
</dbReference>